<evidence type="ECO:0000313" key="2">
    <source>
        <dbReference type="EMBL" id="UTY27721.1"/>
    </source>
</evidence>
<dbReference type="InterPro" id="IPR018247">
    <property type="entry name" value="EF_Hand_1_Ca_BS"/>
</dbReference>
<dbReference type="PROSITE" id="PS00018">
    <property type="entry name" value="EF_HAND_1"/>
    <property type="match status" value="1"/>
</dbReference>
<sequence>MGNMEVTKEEMLALAIKCIGNQETGCCKKMDCSKCPYNISLYTKDPKIVMSLMARAKMIWPNTKEAQDRNSLHTMLFIIVVIVMWILGAWLFGETPNYLPTLLDAQKNVRDVNDDGKINCVDYSVVLHEQLPGTFLLVLKNGNINHMFVGVKIRPLLKNYRYWYRDLLWIEPQATTIKYLMRDVWGGNNDWNRLMVREALQYYKYATNMQWEWNKDKTGWRWKK</sequence>
<reference evidence="2" key="1">
    <citation type="submission" date="2019-04" db="EMBL/GenBank/DDBJ databases">
        <title>Whole genome sequencing of oral phylogroup 2 treponemes.</title>
        <authorList>
            <person name="Chan Y."/>
            <person name="Zeng H.H."/>
            <person name="Yu X.L."/>
            <person name="Leung W.K."/>
            <person name="Watt R.M."/>
        </authorList>
    </citation>
    <scope>NUCLEOTIDE SEQUENCE</scope>
    <source>
        <strain evidence="2">OMZ 847</strain>
    </source>
</reference>
<feature type="transmembrane region" description="Helical" evidence="1">
    <location>
        <begin position="74"/>
        <end position="93"/>
    </location>
</feature>
<evidence type="ECO:0000256" key="1">
    <source>
        <dbReference type="SAM" id="Phobius"/>
    </source>
</evidence>
<keyword evidence="1" id="KW-0472">Membrane</keyword>
<evidence type="ECO:0000313" key="3">
    <source>
        <dbReference type="Proteomes" id="UP001059401"/>
    </source>
</evidence>
<organism evidence="2 3">
    <name type="scientific">Treponema putidum</name>
    <dbReference type="NCBI Taxonomy" id="221027"/>
    <lineage>
        <taxon>Bacteria</taxon>
        <taxon>Pseudomonadati</taxon>
        <taxon>Spirochaetota</taxon>
        <taxon>Spirochaetia</taxon>
        <taxon>Spirochaetales</taxon>
        <taxon>Treponemataceae</taxon>
        <taxon>Treponema</taxon>
    </lineage>
</organism>
<keyword evidence="3" id="KW-1185">Reference proteome</keyword>
<name>A0ABY5HU79_9SPIR</name>
<gene>
    <name evidence="2" type="ORF">E4N76_01005</name>
</gene>
<protein>
    <recommendedName>
        <fullName evidence="4">EF-hand domain-containing protein</fullName>
    </recommendedName>
</protein>
<keyword evidence="1" id="KW-1133">Transmembrane helix</keyword>
<dbReference type="EMBL" id="CP038802">
    <property type="protein sequence ID" value="UTY27721.1"/>
    <property type="molecule type" value="Genomic_DNA"/>
</dbReference>
<accession>A0ABY5HU79</accession>
<evidence type="ECO:0008006" key="4">
    <source>
        <dbReference type="Google" id="ProtNLM"/>
    </source>
</evidence>
<dbReference type="Proteomes" id="UP001059401">
    <property type="component" value="Chromosome"/>
</dbReference>
<dbReference type="RefSeq" id="WP_255805753.1">
    <property type="nucleotide sequence ID" value="NZ_CP038802.1"/>
</dbReference>
<proteinExistence type="predicted"/>
<keyword evidence="1" id="KW-0812">Transmembrane</keyword>